<proteinExistence type="predicted"/>
<evidence type="ECO:0000256" key="1">
    <source>
        <dbReference type="ARBA" id="ARBA00004123"/>
    </source>
</evidence>
<keyword evidence="4" id="KW-0804">Transcription</keyword>
<dbReference type="GO" id="GO:0005634">
    <property type="term" value="C:nucleus"/>
    <property type="evidence" value="ECO:0007669"/>
    <property type="project" value="UniProtKB-SubCell"/>
</dbReference>
<dbReference type="GO" id="GO:0008270">
    <property type="term" value="F:zinc ion binding"/>
    <property type="evidence" value="ECO:0007669"/>
    <property type="project" value="InterPro"/>
</dbReference>
<evidence type="ECO:0000313" key="8">
    <source>
        <dbReference type="Proteomes" id="UP000028524"/>
    </source>
</evidence>
<dbReference type="PANTHER" id="PTHR47338:SF10">
    <property type="entry name" value="TRANSCRIPTION FACTOR DOMAIN-CONTAINING PROTEIN-RELATED"/>
    <property type="match status" value="1"/>
</dbReference>
<sequence length="531" mass="60266">MPIPKSPNVCAGCRSRKRKCDGTQPACSACVKRGDWCTYPGSSHETHSIVSTQDYWPMLNLDVNSQNDQQYQQLVPAPGSVNFQDITLAASIDQILPTVPSLLSSSNLRDLVNIFFGKHYQTIPIIHYTRLWLRLTGVTNELPRVLLYALCAVSTCYHPDAQVQQSQPQWYEAAKTELSQALRSPSHPVDTLQAAVLILHQAVVQTDYSLSWLLLGDAWRKAVANGFTQLDGKSPPISRELGEPIGDDPIVREECRRCIWALYVFDRGLCTIDLDRAIDESRLRIHLPMAEENFQGAKMSSPQAQPPNMKNLLDFTQQRTLQGFATIYQYIILAHHLLGRIGDEVFQGDLNIHTLDKLKYELIQTRHILPQTATELSAADPRDRALVIWLDVLLSTCTILLYHPPGNPENKDWNQCLEAARTFGLQYRAARRGSTMLLDNIHVVPLLFICSRILMIEHAIPSTIPPEDMTEDMDDLIIVFRQFKDTLGKVGQKFYNGFMFYLQQDKDQSQMDKAGSVMELIRPCDHWPFYD</sequence>
<accession>A0A084QID8</accession>
<protein>
    <recommendedName>
        <fullName evidence="6">Zn(2)-C6 fungal-type domain-containing protein</fullName>
    </recommendedName>
</protein>
<dbReference type="InterPro" id="IPR001138">
    <property type="entry name" value="Zn2Cys6_DnaBD"/>
</dbReference>
<dbReference type="PROSITE" id="PS00463">
    <property type="entry name" value="ZN2_CY6_FUNGAL_1"/>
    <property type="match status" value="1"/>
</dbReference>
<keyword evidence="8" id="KW-1185">Reference proteome</keyword>
<dbReference type="STRING" id="1283841.A0A084QID8"/>
<dbReference type="AlphaFoldDB" id="A0A084QID8"/>
<dbReference type="Gene3D" id="4.10.240.10">
    <property type="entry name" value="Zn(2)-C6 fungal-type DNA-binding domain"/>
    <property type="match status" value="1"/>
</dbReference>
<dbReference type="Pfam" id="PF00172">
    <property type="entry name" value="Zn_clus"/>
    <property type="match status" value="1"/>
</dbReference>
<organism evidence="7 8">
    <name type="scientific">Stachybotrys chlorohalonatus (strain IBT 40285)</name>
    <dbReference type="NCBI Taxonomy" id="1283841"/>
    <lineage>
        <taxon>Eukaryota</taxon>
        <taxon>Fungi</taxon>
        <taxon>Dikarya</taxon>
        <taxon>Ascomycota</taxon>
        <taxon>Pezizomycotina</taxon>
        <taxon>Sordariomycetes</taxon>
        <taxon>Hypocreomycetidae</taxon>
        <taxon>Hypocreales</taxon>
        <taxon>Stachybotryaceae</taxon>
        <taxon>Stachybotrys</taxon>
    </lineage>
</organism>
<dbReference type="InterPro" id="IPR050815">
    <property type="entry name" value="TF_fung"/>
</dbReference>
<keyword evidence="2" id="KW-0479">Metal-binding</keyword>
<dbReference type="OMA" id="SKDWYEQ"/>
<keyword evidence="3" id="KW-0805">Transcription regulation</keyword>
<dbReference type="InterPro" id="IPR007219">
    <property type="entry name" value="XnlR_reg_dom"/>
</dbReference>
<evidence type="ECO:0000259" key="6">
    <source>
        <dbReference type="PROSITE" id="PS50048"/>
    </source>
</evidence>
<dbReference type="CDD" id="cd00067">
    <property type="entry name" value="GAL4"/>
    <property type="match status" value="1"/>
</dbReference>
<evidence type="ECO:0000313" key="7">
    <source>
        <dbReference type="EMBL" id="KFA63723.1"/>
    </source>
</evidence>
<keyword evidence="5" id="KW-0539">Nucleus</keyword>
<dbReference type="CDD" id="cd12148">
    <property type="entry name" value="fungal_TF_MHR"/>
    <property type="match status" value="1"/>
</dbReference>
<evidence type="ECO:0000256" key="4">
    <source>
        <dbReference type="ARBA" id="ARBA00023163"/>
    </source>
</evidence>
<evidence type="ECO:0000256" key="2">
    <source>
        <dbReference type="ARBA" id="ARBA00022723"/>
    </source>
</evidence>
<dbReference type="EMBL" id="KL660724">
    <property type="protein sequence ID" value="KFA63723.1"/>
    <property type="molecule type" value="Genomic_DNA"/>
</dbReference>
<dbReference type="PROSITE" id="PS50048">
    <property type="entry name" value="ZN2_CY6_FUNGAL_2"/>
    <property type="match status" value="1"/>
</dbReference>
<dbReference type="PANTHER" id="PTHR47338">
    <property type="entry name" value="ZN(II)2CYS6 TRANSCRIPTION FACTOR (EUROFUNG)-RELATED"/>
    <property type="match status" value="1"/>
</dbReference>
<dbReference type="SMART" id="SM00906">
    <property type="entry name" value="Fungal_trans"/>
    <property type="match status" value="1"/>
</dbReference>
<dbReference type="OrthoDB" id="2943660at2759"/>
<evidence type="ECO:0000256" key="5">
    <source>
        <dbReference type="ARBA" id="ARBA00023242"/>
    </source>
</evidence>
<gene>
    <name evidence="7" type="ORF">S40285_07118</name>
</gene>
<dbReference type="Proteomes" id="UP000028524">
    <property type="component" value="Unassembled WGS sequence"/>
</dbReference>
<comment type="subcellular location">
    <subcellularLocation>
        <location evidence="1">Nucleus</location>
    </subcellularLocation>
</comment>
<reference evidence="7 8" key="1">
    <citation type="journal article" date="2014" name="BMC Genomics">
        <title>Comparative genome sequencing reveals chemotype-specific gene clusters in the toxigenic black mold Stachybotrys.</title>
        <authorList>
            <person name="Semeiks J."/>
            <person name="Borek D."/>
            <person name="Otwinowski Z."/>
            <person name="Grishin N.V."/>
        </authorList>
    </citation>
    <scope>NUCLEOTIDE SEQUENCE [LARGE SCALE GENOMIC DNA]</scope>
    <source>
        <strain evidence="7 8">IBT 40285</strain>
    </source>
</reference>
<dbReference type="GO" id="GO:0000981">
    <property type="term" value="F:DNA-binding transcription factor activity, RNA polymerase II-specific"/>
    <property type="evidence" value="ECO:0007669"/>
    <property type="project" value="InterPro"/>
</dbReference>
<dbReference type="GO" id="GO:0003677">
    <property type="term" value="F:DNA binding"/>
    <property type="evidence" value="ECO:0007669"/>
    <property type="project" value="InterPro"/>
</dbReference>
<dbReference type="GO" id="GO:0006351">
    <property type="term" value="P:DNA-templated transcription"/>
    <property type="evidence" value="ECO:0007669"/>
    <property type="project" value="InterPro"/>
</dbReference>
<dbReference type="HOGENOM" id="CLU_479142_0_0_1"/>
<feature type="domain" description="Zn(2)-C6 fungal-type" evidence="6">
    <location>
        <begin position="9"/>
        <end position="39"/>
    </location>
</feature>
<dbReference type="SUPFAM" id="SSF57701">
    <property type="entry name" value="Zn2/Cys6 DNA-binding domain"/>
    <property type="match status" value="1"/>
</dbReference>
<evidence type="ECO:0000256" key="3">
    <source>
        <dbReference type="ARBA" id="ARBA00023015"/>
    </source>
</evidence>
<dbReference type="InterPro" id="IPR036864">
    <property type="entry name" value="Zn2-C6_fun-type_DNA-bd_sf"/>
</dbReference>
<name>A0A084QID8_STAC4</name>
<dbReference type="Pfam" id="PF04082">
    <property type="entry name" value="Fungal_trans"/>
    <property type="match status" value="1"/>
</dbReference>
<dbReference type="SMART" id="SM00066">
    <property type="entry name" value="GAL4"/>
    <property type="match status" value="1"/>
</dbReference>
<dbReference type="InParanoid" id="A0A084QID8"/>